<protein>
    <recommendedName>
        <fullName evidence="9">G-protein coupled receptors family 1 profile domain-containing protein</fullName>
    </recommendedName>
</protein>
<dbReference type="PROSITE" id="PS50262">
    <property type="entry name" value="G_PROTEIN_RECEP_F1_2"/>
    <property type="match status" value="1"/>
</dbReference>
<evidence type="ECO:0000256" key="7">
    <source>
        <dbReference type="ARBA" id="ARBA00023224"/>
    </source>
</evidence>
<name>R7U1P5_CAPTE</name>
<dbReference type="Proteomes" id="UP000014760">
    <property type="component" value="Unassembled WGS sequence"/>
</dbReference>
<keyword evidence="3 8" id="KW-1133">Transmembrane helix</keyword>
<evidence type="ECO:0000259" key="9">
    <source>
        <dbReference type="PROSITE" id="PS50262"/>
    </source>
</evidence>
<accession>R7U1P5</accession>
<evidence type="ECO:0000256" key="8">
    <source>
        <dbReference type="SAM" id="Phobius"/>
    </source>
</evidence>
<reference evidence="12" key="1">
    <citation type="submission" date="2012-12" db="EMBL/GenBank/DDBJ databases">
        <authorList>
            <person name="Hellsten U."/>
            <person name="Grimwood J."/>
            <person name="Chapman J.A."/>
            <person name="Shapiro H."/>
            <person name="Aerts A."/>
            <person name="Otillar R.P."/>
            <person name="Terry A.Y."/>
            <person name="Boore J.L."/>
            <person name="Simakov O."/>
            <person name="Marletaz F."/>
            <person name="Cho S.-J."/>
            <person name="Edsinger-Gonzales E."/>
            <person name="Havlak P."/>
            <person name="Kuo D.-H."/>
            <person name="Larsson T."/>
            <person name="Lv J."/>
            <person name="Arendt D."/>
            <person name="Savage R."/>
            <person name="Osoegawa K."/>
            <person name="de Jong P."/>
            <person name="Lindberg D.R."/>
            <person name="Seaver E.C."/>
            <person name="Weisblat D.A."/>
            <person name="Putnam N.H."/>
            <person name="Grigoriev I.V."/>
            <person name="Rokhsar D.S."/>
        </authorList>
    </citation>
    <scope>NUCLEOTIDE SEQUENCE</scope>
    <source>
        <strain evidence="12">I ESC-2004</strain>
    </source>
</reference>
<feature type="transmembrane region" description="Helical" evidence="8">
    <location>
        <begin position="66"/>
        <end position="85"/>
    </location>
</feature>
<keyword evidence="7" id="KW-0807">Transducer</keyword>
<keyword evidence="4" id="KW-0297">G-protein coupled receptor</keyword>
<dbReference type="EMBL" id="AMQN01009865">
    <property type="status" value="NOT_ANNOTATED_CDS"/>
    <property type="molecule type" value="Genomic_DNA"/>
</dbReference>
<dbReference type="OMA" id="FRDYGIM"/>
<sequence length="96" mass="9992">IALTGLVGNLSLWAIVLSRRALRTASNGLVLCLSGADLLVSAVNVPITTVAVIAGRWVFSALTCRAVGFITMVTFVASVLSLGLISCNRCVLICFP</sequence>
<dbReference type="HOGENOM" id="CLU_2365524_0_0_1"/>
<dbReference type="CDD" id="cd00637">
    <property type="entry name" value="7tm_classA_rhodopsin-like"/>
    <property type="match status" value="1"/>
</dbReference>
<dbReference type="EnsemblMetazoa" id="CapteT79531">
    <property type="protein sequence ID" value="CapteP79531"/>
    <property type="gene ID" value="CapteG79531"/>
</dbReference>
<dbReference type="AlphaFoldDB" id="R7U1P5"/>
<keyword evidence="12" id="KW-1185">Reference proteome</keyword>
<feature type="domain" description="G-protein coupled receptors family 1 profile" evidence="9">
    <location>
        <begin position="8"/>
        <end position="96"/>
    </location>
</feature>
<evidence type="ECO:0000256" key="1">
    <source>
        <dbReference type="ARBA" id="ARBA00004141"/>
    </source>
</evidence>
<dbReference type="GO" id="GO:0004930">
    <property type="term" value="F:G protein-coupled receptor activity"/>
    <property type="evidence" value="ECO:0007669"/>
    <property type="project" value="UniProtKB-KW"/>
</dbReference>
<dbReference type="InterPro" id="IPR017452">
    <property type="entry name" value="GPCR_Rhodpsn_7TM"/>
</dbReference>
<dbReference type="PROSITE" id="PS00237">
    <property type="entry name" value="G_PROTEIN_RECEP_F1_1"/>
    <property type="match status" value="1"/>
</dbReference>
<organism evidence="10">
    <name type="scientific">Capitella teleta</name>
    <name type="common">Polychaete worm</name>
    <dbReference type="NCBI Taxonomy" id="283909"/>
    <lineage>
        <taxon>Eukaryota</taxon>
        <taxon>Metazoa</taxon>
        <taxon>Spiralia</taxon>
        <taxon>Lophotrochozoa</taxon>
        <taxon>Annelida</taxon>
        <taxon>Polychaeta</taxon>
        <taxon>Sedentaria</taxon>
        <taxon>Scolecida</taxon>
        <taxon>Capitellidae</taxon>
        <taxon>Capitella</taxon>
    </lineage>
</organism>
<proteinExistence type="predicted"/>
<feature type="non-terminal residue" evidence="10">
    <location>
        <position position="1"/>
    </location>
</feature>
<evidence type="ECO:0000256" key="6">
    <source>
        <dbReference type="ARBA" id="ARBA00023170"/>
    </source>
</evidence>
<dbReference type="InterPro" id="IPR000276">
    <property type="entry name" value="GPCR_Rhodpsn"/>
</dbReference>
<feature type="non-terminal residue" evidence="10">
    <location>
        <position position="96"/>
    </location>
</feature>
<keyword evidence="2 8" id="KW-0812">Transmembrane</keyword>
<evidence type="ECO:0000313" key="11">
    <source>
        <dbReference type="EnsemblMetazoa" id="CapteP79531"/>
    </source>
</evidence>
<reference evidence="11" key="3">
    <citation type="submission" date="2015-06" db="UniProtKB">
        <authorList>
            <consortium name="EnsemblMetazoa"/>
        </authorList>
    </citation>
    <scope>IDENTIFICATION</scope>
</reference>
<keyword evidence="5 8" id="KW-0472">Membrane</keyword>
<evidence type="ECO:0000256" key="2">
    <source>
        <dbReference type="ARBA" id="ARBA00022692"/>
    </source>
</evidence>
<comment type="subcellular location">
    <subcellularLocation>
        <location evidence="1">Membrane</location>
        <topology evidence="1">Multi-pass membrane protein</topology>
    </subcellularLocation>
</comment>
<dbReference type="PANTHER" id="PTHR45695">
    <property type="entry name" value="LEUCOKININ RECEPTOR-RELATED"/>
    <property type="match status" value="1"/>
</dbReference>
<feature type="transmembrane region" description="Helical" evidence="8">
    <location>
        <begin position="38"/>
        <end position="59"/>
    </location>
</feature>
<keyword evidence="6" id="KW-0675">Receptor</keyword>
<evidence type="ECO:0000256" key="3">
    <source>
        <dbReference type="ARBA" id="ARBA00022989"/>
    </source>
</evidence>
<dbReference type="Pfam" id="PF00001">
    <property type="entry name" value="7tm_1"/>
    <property type="match status" value="1"/>
</dbReference>
<dbReference type="SUPFAM" id="SSF81321">
    <property type="entry name" value="Family A G protein-coupled receptor-like"/>
    <property type="match status" value="1"/>
</dbReference>
<dbReference type="STRING" id="283909.R7U1P5"/>
<evidence type="ECO:0000256" key="5">
    <source>
        <dbReference type="ARBA" id="ARBA00023136"/>
    </source>
</evidence>
<evidence type="ECO:0000256" key="4">
    <source>
        <dbReference type="ARBA" id="ARBA00023040"/>
    </source>
</evidence>
<evidence type="ECO:0000313" key="12">
    <source>
        <dbReference type="Proteomes" id="UP000014760"/>
    </source>
</evidence>
<reference evidence="10 12" key="2">
    <citation type="journal article" date="2013" name="Nature">
        <title>Insights into bilaterian evolution from three spiralian genomes.</title>
        <authorList>
            <person name="Simakov O."/>
            <person name="Marletaz F."/>
            <person name="Cho S.J."/>
            <person name="Edsinger-Gonzales E."/>
            <person name="Havlak P."/>
            <person name="Hellsten U."/>
            <person name="Kuo D.H."/>
            <person name="Larsson T."/>
            <person name="Lv J."/>
            <person name="Arendt D."/>
            <person name="Savage R."/>
            <person name="Osoegawa K."/>
            <person name="de Jong P."/>
            <person name="Grimwood J."/>
            <person name="Chapman J.A."/>
            <person name="Shapiro H."/>
            <person name="Aerts A."/>
            <person name="Otillar R.P."/>
            <person name="Terry A.Y."/>
            <person name="Boore J.L."/>
            <person name="Grigoriev I.V."/>
            <person name="Lindberg D.R."/>
            <person name="Seaver E.C."/>
            <person name="Weisblat D.A."/>
            <person name="Putnam N.H."/>
            <person name="Rokhsar D.S."/>
        </authorList>
    </citation>
    <scope>NUCLEOTIDE SEQUENCE</scope>
    <source>
        <strain evidence="10 12">I ESC-2004</strain>
    </source>
</reference>
<gene>
    <name evidence="10" type="ORF">CAPTEDRAFT_79531</name>
</gene>
<evidence type="ECO:0000313" key="10">
    <source>
        <dbReference type="EMBL" id="ELT99889.1"/>
    </source>
</evidence>
<dbReference type="PANTHER" id="PTHR45695:SF9">
    <property type="entry name" value="LEUCOKININ RECEPTOR"/>
    <property type="match status" value="1"/>
</dbReference>
<dbReference type="GO" id="GO:0005886">
    <property type="term" value="C:plasma membrane"/>
    <property type="evidence" value="ECO:0007669"/>
    <property type="project" value="TreeGrafter"/>
</dbReference>
<dbReference type="Gene3D" id="1.20.1070.10">
    <property type="entry name" value="Rhodopsin 7-helix transmembrane proteins"/>
    <property type="match status" value="1"/>
</dbReference>
<dbReference type="OrthoDB" id="6376512at2759"/>
<dbReference type="EMBL" id="KB306425">
    <property type="protein sequence ID" value="ELT99889.1"/>
    <property type="molecule type" value="Genomic_DNA"/>
</dbReference>